<evidence type="ECO:0000256" key="1">
    <source>
        <dbReference type="ARBA" id="ARBA00001723"/>
    </source>
</evidence>
<keyword evidence="11 13" id="KW-0472">Membrane</keyword>
<keyword evidence="10" id="KW-0368">Histidine biosynthesis</keyword>
<gene>
    <name evidence="14" type="ORF">ACJ73_09195</name>
</gene>
<dbReference type="PROSITE" id="PS00955">
    <property type="entry name" value="IGP_DEHYDRATASE_2"/>
    <property type="match status" value="1"/>
</dbReference>
<dbReference type="AlphaFoldDB" id="A0A1J9QEA4"/>
<dbReference type="OrthoDB" id="200954at2759"/>
<evidence type="ECO:0000256" key="5">
    <source>
        <dbReference type="ARBA" id="ARBA00012075"/>
    </source>
</evidence>
<name>A0A1J9QEA4_9EURO</name>
<dbReference type="InterPro" id="IPR020565">
    <property type="entry name" value="ImidazoleglycerP_deHydtase_CS"/>
</dbReference>
<dbReference type="EMBL" id="LGTZ01002472">
    <property type="protein sequence ID" value="OJD13509.1"/>
    <property type="molecule type" value="Genomic_DNA"/>
</dbReference>
<dbReference type="GO" id="GO:0016020">
    <property type="term" value="C:membrane"/>
    <property type="evidence" value="ECO:0007669"/>
    <property type="project" value="UniProtKB-SubCell"/>
</dbReference>
<evidence type="ECO:0000256" key="13">
    <source>
        <dbReference type="SAM" id="Phobius"/>
    </source>
</evidence>
<evidence type="ECO:0000256" key="10">
    <source>
        <dbReference type="ARBA" id="ARBA00023102"/>
    </source>
</evidence>
<dbReference type="FunFam" id="3.30.230.40:FF:000001">
    <property type="entry name" value="Imidazoleglycerol-phosphate dehydratase HisB"/>
    <property type="match status" value="1"/>
</dbReference>
<evidence type="ECO:0000313" key="14">
    <source>
        <dbReference type="EMBL" id="OJD13509.1"/>
    </source>
</evidence>
<evidence type="ECO:0000256" key="2">
    <source>
        <dbReference type="ARBA" id="ARBA00004141"/>
    </source>
</evidence>
<dbReference type="InterPro" id="IPR000807">
    <property type="entry name" value="ImidazoleglycerolP_deHydtase"/>
</dbReference>
<dbReference type="GO" id="GO:0004424">
    <property type="term" value="F:imidazoleglycerol-phosphate dehydratase activity"/>
    <property type="evidence" value="ECO:0007669"/>
    <property type="project" value="UniProtKB-EC"/>
</dbReference>
<keyword evidence="7" id="KW-0028">Amino-acid biosynthesis</keyword>
<comment type="subcellular location">
    <subcellularLocation>
        <location evidence="2">Membrane</location>
        <topology evidence="2">Multi-pass membrane protein</topology>
    </subcellularLocation>
</comment>
<evidence type="ECO:0000256" key="9">
    <source>
        <dbReference type="ARBA" id="ARBA00022989"/>
    </source>
</evidence>
<dbReference type="Pfam" id="PF02535">
    <property type="entry name" value="Zip"/>
    <property type="match status" value="1"/>
</dbReference>
<proteinExistence type="inferred from homology"/>
<dbReference type="InterPro" id="IPR020568">
    <property type="entry name" value="Ribosomal_Su5_D2-typ_SF"/>
</dbReference>
<evidence type="ECO:0000256" key="8">
    <source>
        <dbReference type="ARBA" id="ARBA00022692"/>
    </source>
</evidence>
<dbReference type="HAMAP" id="MF_00076">
    <property type="entry name" value="HisB"/>
    <property type="match status" value="1"/>
</dbReference>
<evidence type="ECO:0000256" key="11">
    <source>
        <dbReference type="ARBA" id="ARBA00023136"/>
    </source>
</evidence>
<dbReference type="FunFam" id="3.30.230.40:FF:000005">
    <property type="entry name" value="Imidazoleglycerol-phosphate dehydratase"/>
    <property type="match status" value="1"/>
</dbReference>
<accession>A0A1J9QEA4</accession>
<sequence length="645" mass="68717">MSLPRRTTTLTRLTGETKVQISLSLDGGVLPAYEPCEHFPQTSPEEATRIVPVPEAAHATQFTPTQQITINTGVGFLDHLLHALAKHAGWSLAVRCKGDLFIDDHHTAEDTFLALGTAFKQALGARLSLVRFARGDAPLDEALSWAVIDISSRPYSVINLGLKREKIGALSTEMIPHALESFAQAAGVTLHVGCVYGNNDHHRAESAFKAVAVATRAACRRRGEGEVGGGGERHRALLLITLLLFSCLAATKSSHEQTLPVGQLSASQIEDKLQECPLVQELNAHKLASNPETTSFTSKLFTILFPGSPAVNAILATLYISGPPNFLLALCPPDIDPSSLSIMVAFAVGGLLGDTLFHLLPEIFLGEDSPENVRFVLVEPNRNILLGLAILVGFMTFVAMDKGLRIATGGVGGHDHSHCHTHAAEESVAVSSSSTTSNKENVRELKKRKLGSNKIEANNSDFSEVDKKEVSPSTKLGGYLNLIADFTHNITDGLAVSSSFYASPTIGATTTFAVFFHEIPHEVGDFALLIQSGFSKRKAMGAQFATAIGAFLGTFIGIAVQEFGGKGEAGDFSDAGAMAAQTGFLGTSLEMKDLLLPFTAGTFLYVGTVAVIPELLETGKNKGEELRKTAKQFISMAAGAGIMLW</sequence>
<dbReference type="SUPFAM" id="SSF54211">
    <property type="entry name" value="Ribosomal protein S5 domain 2-like"/>
    <property type="match status" value="2"/>
</dbReference>
<dbReference type="GO" id="GO:0000105">
    <property type="term" value="P:L-histidine biosynthetic process"/>
    <property type="evidence" value="ECO:0007669"/>
    <property type="project" value="UniProtKB-UniPathway"/>
</dbReference>
<dbReference type="STRING" id="1658174.A0A1J9QEA4"/>
<dbReference type="UniPathway" id="UPA00031">
    <property type="reaction ID" value="UER00011"/>
</dbReference>
<evidence type="ECO:0000256" key="7">
    <source>
        <dbReference type="ARBA" id="ARBA00022605"/>
    </source>
</evidence>
<dbReference type="Proteomes" id="UP000242791">
    <property type="component" value="Unassembled WGS sequence"/>
</dbReference>
<evidence type="ECO:0000256" key="4">
    <source>
        <dbReference type="ARBA" id="ARBA00007481"/>
    </source>
</evidence>
<dbReference type="Pfam" id="PF00475">
    <property type="entry name" value="IGPD"/>
    <property type="match status" value="1"/>
</dbReference>
<protein>
    <recommendedName>
        <fullName evidence="6">Imidazoleglycerol-phosphate dehydratase</fullName>
        <ecNumber evidence="5">4.2.1.19</ecNumber>
    </recommendedName>
</protein>
<dbReference type="VEuPathDB" id="FungiDB:ACJ73_09195"/>
<dbReference type="GO" id="GO:0006882">
    <property type="term" value="P:intracellular zinc ion homeostasis"/>
    <property type="evidence" value="ECO:0007669"/>
    <property type="project" value="TreeGrafter"/>
</dbReference>
<reference evidence="14 15" key="1">
    <citation type="submission" date="2015-08" db="EMBL/GenBank/DDBJ databases">
        <title>Emmonsia species relationships and genome sequence.</title>
        <authorList>
            <person name="Cuomo C.A."/>
            <person name="Schwartz I.S."/>
            <person name="Kenyon C."/>
            <person name="De Hoog G.S."/>
            <person name="Govender N.P."/>
            <person name="Botha A."/>
            <person name="Moreno L."/>
            <person name="De Vries M."/>
            <person name="Munoz J.F."/>
            <person name="Stielow J.B."/>
        </authorList>
    </citation>
    <scope>NUCLEOTIDE SEQUENCE [LARGE SCALE GENOMIC DNA]</scope>
    <source>
        <strain evidence="14 15">EI222</strain>
    </source>
</reference>
<comment type="caution">
    <text evidence="14">The sequence shown here is derived from an EMBL/GenBank/DDBJ whole genome shotgun (WGS) entry which is preliminary data.</text>
</comment>
<keyword evidence="15" id="KW-1185">Reference proteome</keyword>
<keyword evidence="8 13" id="KW-0812">Transmembrane</keyword>
<dbReference type="GO" id="GO:0005385">
    <property type="term" value="F:zinc ion transmembrane transporter activity"/>
    <property type="evidence" value="ECO:0007669"/>
    <property type="project" value="TreeGrafter"/>
</dbReference>
<dbReference type="PANTHER" id="PTHR16950:SF16">
    <property type="entry name" value="ZINC TRANSPORTER ZIP13"/>
    <property type="match status" value="1"/>
</dbReference>
<keyword evidence="12" id="KW-0456">Lyase</keyword>
<comment type="catalytic activity">
    <reaction evidence="1">
        <text>D-erythro-1-(imidazol-4-yl)glycerol 3-phosphate = 3-(imidazol-4-yl)-2-oxopropyl phosphate + H2O</text>
        <dbReference type="Rhea" id="RHEA:11040"/>
        <dbReference type="ChEBI" id="CHEBI:15377"/>
        <dbReference type="ChEBI" id="CHEBI:57766"/>
        <dbReference type="ChEBI" id="CHEBI:58278"/>
        <dbReference type="EC" id="4.2.1.19"/>
    </reaction>
</comment>
<dbReference type="InterPro" id="IPR038494">
    <property type="entry name" value="IGPD_sf"/>
</dbReference>
<feature type="transmembrane region" description="Helical" evidence="13">
    <location>
        <begin position="594"/>
        <end position="612"/>
    </location>
</feature>
<evidence type="ECO:0000256" key="6">
    <source>
        <dbReference type="ARBA" id="ARBA00016664"/>
    </source>
</evidence>
<dbReference type="EC" id="4.2.1.19" evidence="5"/>
<dbReference type="PANTHER" id="PTHR16950">
    <property type="entry name" value="ZINC TRANSPORTER SLC39A7 HISTIDINE-RICH MEMBRANE PROTEIN KE4"/>
    <property type="match status" value="1"/>
</dbReference>
<dbReference type="CDD" id="cd07914">
    <property type="entry name" value="IGPD"/>
    <property type="match status" value="1"/>
</dbReference>
<evidence type="ECO:0000256" key="12">
    <source>
        <dbReference type="ARBA" id="ARBA00023239"/>
    </source>
</evidence>
<comment type="similarity">
    <text evidence="4">Belongs to the imidazoleglycerol-phosphate dehydratase family.</text>
</comment>
<keyword evidence="9 13" id="KW-1133">Transmembrane helix</keyword>
<feature type="transmembrane region" description="Helical" evidence="13">
    <location>
        <begin position="300"/>
        <end position="320"/>
    </location>
</feature>
<evidence type="ECO:0000256" key="3">
    <source>
        <dbReference type="ARBA" id="ARBA00005047"/>
    </source>
</evidence>
<evidence type="ECO:0000313" key="15">
    <source>
        <dbReference type="Proteomes" id="UP000242791"/>
    </source>
</evidence>
<comment type="pathway">
    <text evidence="3">Amino-acid biosynthesis; L-histidine biosynthesis; L-histidine from 5-phospho-alpha-D-ribose 1-diphosphate: step 6/9.</text>
</comment>
<dbReference type="InterPro" id="IPR003689">
    <property type="entry name" value="ZIP"/>
</dbReference>
<feature type="transmembrane region" description="Helical" evidence="13">
    <location>
        <begin position="340"/>
        <end position="360"/>
    </location>
</feature>
<dbReference type="Gene3D" id="3.30.230.40">
    <property type="entry name" value="Imidazole glycerol phosphate dehydratase, domain 1"/>
    <property type="match status" value="2"/>
</dbReference>
<feature type="transmembrane region" description="Helical" evidence="13">
    <location>
        <begin position="539"/>
        <end position="560"/>
    </location>
</feature>
<feature type="transmembrane region" description="Helical" evidence="13">
    <location>
        <begin position="380"/>
        <end position="400"/>
    </location>
</feature>
<organism evidence="14 15">
    <name type="scientific">Blastomyces percursus</name>
    <dbReference type="NCBI Taxonomy" id="1658174"/>
    <lineage>
        <taxon>Eukaryota</taxon>
        <taxon>Fungi</taxon>
        <taxon>Dikarya</taxon>
        <taxon>Ascomycota</taxon>
        <taxon>Pezizomycotina</taxon>
        <taxon>Eurotiomycetes</taxon>
        <taxon>Eurotiomycetidae</taxon>
        <taxon>Onygenales</taxon>
        <taxon>Ajellomycetaceae</taxon>
        <taxon>Blastomyces</taxon>
    </lineage>
</organism>